<accession>A0A3L8DGW9</accession>
<comment type="caution">
    <text evidence="1">The sequence shown here is derived from an EMBL/GenBank/DDBJ whole genome shotgun (WGS) entry which is preliminary data.</text>
</comment>
<reference evidence="1" key="2">
    <citation type="submission" date="2018-07" db="EMBL/GenBank/DDBJ databases">
        <authorList>
            <person name="Mckenzie S.K."/>
            <person name="Kronauer D.J.C."/>
        </authorList>
    </citation>
    <scope>NUCLEOTIDE SEQUENCE</scope>
    <source>
        <strain evidence="1">Clonal line C1</strain>
    </source>
</reference>
<dbReference type="AlphaFoldDB" id="A0A3L8DGW9"/>
<dbReference type="EMBL" id="QOIP01000008">
    <property type="protein sequence ID" value="RLU19422.1"/>
    <property type="molecule type" value="Genomic_DNA"/>
</dbReference>
<name>A0A3L8DGW9_OOCBI</name>
<proteinExistence type="predicted"/>
<evidence type="ECO:0000313" key="1">
    <source>
        <dbReference type="EMBL" id="RLU19422.1"/>
    </source>
</evidence>
<sequence length="176" mass="20100">MSTKMSPCCSISGMKLVLELLTQNADESAIVLEKIDVNMLINLYEILHIVHMQKDPTQKDLVYQCLVALLHFCNAKVTRLLLHLCTVMSNYDLVSNVVNMRFVSRHFVEFAVTWLRYRKATFKDVPWNARSLFKSPFDEALDHLKEYSTLVNDKGLKDAYLSLQSTVSTVAGNPEI</sequence>
<dbReference type="OrthoDB" id="5382468at2759"/>
<protein>
    <submittedName>
        <fullName evidence="1">Uncharacterized protein</fullName>
    </submittedName>
</protein>
<gene>
    <name evidence="1" type="ORF">DMN91_007979</name>
</gene>
<dbReference type="Proteomes" id="UP000279307">
    <property type="component" value="Chromosome 8"/>
</dbReference>
<reference evidence="1" key="1">
    <citation type="journal article" date="2018" name="Genome Res.">
        <title>The genomic architecture and molecular evolution of ant odorant receptors.</title>
        <authorList>
            <person name="McKenzie S.K."/>
            <person name="Kronauer D.J.C."/>
        </authorList>
    </citation>
    <scope>NUCLEOTIDE SEQUENCE [LARGE SCALE GENOMIC DNA]</scope>
    <source>
        <strain evidence="1">Clonal line C1</strain>
    </source>
</reference>
<organism evidence="1">
    <name type="scientific">Ooceraea biroi</name>
    <name type="common">Clonal raider ant</name>
    <name type="synonym">Cerapachys biroi</name>
    <dbReference type="NCBI Taxonomy" id="2015173"/>
    <lineage>
        <taxon>Eukaryota</taxon>
        <taxon>Metazoa</taxon>
        <taxon>Ecdysozoa</taxon>
        <taxon>Arthropoda</taxon>
        <taxon>Hexapoda</taxon>
        <taxon>Insecta</taxon>
        <taxon>Pterygota</taxon>
        <taxon>Neoptera</taxon>
        <taxon>Endopterygota</taxon>
        <taxon>Hymenoptera</taxon>
        <taxon>Apocrita</taxon>
        <taxon>Aculeata</taxon>
        <taxon>Formicoidea</taxon>
        <taxon>Formicidae</taxon>
        <taxon>Dorylinae</taxon>
        <taxon>Ooceraea</taxon>
    </lineage>
</organism>